<feature type="domain" description="Enoyl reductase (ER)" evidence="1">
    <location>
        <begin position="10"/>
        <end position="327"/>
    </location>
</feature>
<dbReference type="InterPro" id="IPR036291">
    <property type="entry name" value="NAD(P)-bd_dom_sf"/>
</dbReference>
<dbReference type="Pfam" id="PF13602">
    <property type="entry name" value="ADH_zinc_N_2"/>
    <property type="match status" value="1"/>
</dbReference>
<name>A0A6G8IC43_9BURK</name>
<dbReference type="Proteomes" id="UP000503162">
    <property type="component" value="Chromosome"/>
</dbReference>
<proteinExistence type="predicted"/>
<dbReference type="SMART" id="SM00829">
    <property type="entry name" value="PKS_ER"/>
    <property type="match status" value="1"/>
</dbReference>
<evidence type="ECO:0000313" key="3">
    <source>
        <dbReference type="Proteomes" id="UP000503162"/>
    </source>
</evidence>
<dbReference type="GO" id="GO:0016491">
    <property type="term" value="F:oxidoreductase activity"/>
    <property type="evidence" value="ECO:0007669"/>
    <property type="project" value="InterPro"/>
</dbReference>
<evidence type="ECO:0000313" key="2">
    <source>
        <dbReference type="EMBL" id="QIM50747.1"/>
    </source>
</evidence>
<dbReference type="InterPro" id="IPR050700">
    <property type="entry name" value="YIM1/Zinc_Alcohol_DH_Fams"/>
</dbReference>
<protein>
    <submittedName>
        <fullName evidence="2">Zinc-binding dehydrogenase</fullName>
    </submittedName>
</protein>
<dbReference type="Gene3D" id="3.90.180.10">
    <property type="entry name" value="Medium-chain alcohol dehydrogenases, catalytic domain"/>
    <property type="match status" value="1"/>
</dbReference>
<dbReference type="Pfam" id="PF08240">
    <property type="entry name" value="ADH_N"/>
    <property type="match status" value="1"/>
</dbReference>
<sequence length="335" mass="35913">MRAIAQFEFGSADVLRVCDMPMPTLRPHDVLVRVAATSVNPADLRARRPSSARSIAREFPLVLGYDFSGSIVELGSKVAGWQVGDEVIGCPSLMRQGANAEFIAVDHRVIARKPKALTHVEAASLPLVGLTAWGALVDRANLREDQTVLIHGGAGGVGHVAAQLVQLLNARPVVTCGSSQSLAFCRDRLGLNTCLDYRAEDYADRLLESTQGRGFDVALETVGGDNMNVTMSAMAPLSQVVCIVPSAIDGLRSGAFMKSITVHYNMMTAPLEYERQPEKLGENLATLAYLVEQGQLRPVVDRVWPVSEMAVAHKALEAGGVTGKLAIDVADGWLN</sequence>
<dbReference type="KEGG" id="hcz:G9Q37_00670"/>
<evidence type="ECO:0000259" key="1">
    <source>
        <dbReference type="SMART" id="SM00829"/>
    </source>
</evidence>
<dbReference type="RefSeq" id="WP_166223083.1">
    <property type="nucleotide sequence ID" value="NZ_CP049989.1"/>
</dbReference>
<dbReference type="SUPFAM" id="SSF50129">
    <property type="entry name" value="GroES-like"/>
    <property type="match status" value="1"/>
</dbReference>
<reference evidence="2 3" key="1">
    <citation type="submission" date="2020-03" db="EMBL/GenBank/DDBJ databases">
        <title>Hydrogenophaga sp. nov. isolated from cyanobacterial mat.</title>
        <authorList>
            <person name="Thorat V."/>
            <person name="Kirdat K."/>
            <person name="Tiwarekar B."/>
            <person name="Costa E.D."/>
            <person name="Yadav A."/>
        </authorList>
    </citation>
    <scope>NUCLEOTIDE SEQUENCE [LARGE SCALE GENOMIC DNA]</scope>
    <source>
        <strain evidence="2 3">BA0156</strain>
    </source>
</reference>
<keyword evidence="3" id="KW-1185">Reference proteome</keyword>
<dbReference type="PANTHER" id="PTHR11695">
    <property type="entry name" value="ALCOHOL DEHYDROGENASE RELATED"/>
    <property type="match status" value="1"/>
</dbReference>
<accession>A0A6G8IC43</accession>
<dbReference type="PANTHER" id="PTHR11695:SF294">
    <property type="entry name" value="RETICULON-4-INTERACTING PROTEIN 1, MITOCHONDRIAL"/>
    <property type="match status" value="1"/>
</dbReference>
<dbReference type="InterPro" id="IPR020843">
    <property type="entry name" value="ER"/>
</dbReference>
<dbReference type="EMBL" id="CP049989">
    <property type="protein sequence ID" value="QIM50747.1"/>
    <property type="molecule type" value="Genomic_DNA"/>
</dbReference>
<dbReference type="AlphaFoldDB" id="A0A6G8IC43"/>
<dbReference type="Gene3D" id="3.40.50.720">
    <property type="entry name" value="NAD(P)-binding Rossmann-like Domain"/>
    <property type="match status" value="1"/>
</dbReference>
<organism evidence="2 3">
    <name type="scientific">Hydrogenophaga crocea</name>
    <dbReference type="NCBI Taxonomy" id="2716225"/>
    <lineage>
        <taxon>Bacteria</taxon>
        <taxon>Pseudomonadati</taxon>
        <taxon>Pseudomonadota</taxon>
        <taxon>Betaproteobacteria</taxon>
        <taxon>Burkholderiales</taxon>
        <taxon>Comamonadaceae</taxon>
        <taxon>Hydrogenophaga</taxon>
    </lineage>
</organism>
<dbReference type="SUPFAM" id="SSF51735">
    <property type="entry name" value="NAD(P)-binding Rossmann-fold domains"/>
    <property type="match status" value="1"/>
</dbReference>
<dbReference type="InterPro" id="IPR011032">
    <property type="entry name" value="GroES-like_sf"/>
</dbReference>
<gene>
    <name evidence="2" type="ORF">G9Q37_00670</name>
</gene>
<dbReference type="InterPro" id="IPR013154">
    <property type="entry name" value="ADH-like_N"/>
</dbReference>